<evidence type="ECO:0000256" key="1">
    <source>
        <dbReference type="SAM" id="Phobius"/>
    </source>
</evidence>
<feature type="transmembrane region" description="Helical" evidence="1">
    <location>
        <begin position="49"/>
        <end position="67"/>
    </location>
</feature>
<protein>
    <submittedName>
        <fullName evidence="2">Uncharacterized protein</fullName>
    </submittedName>
</protein>
<comment type="caution">
    <text evidence="2">The sequence shown here is derived from an EMBL/GenBank/DDBJ whole genome shotgun (WGS) entry which is preliminary data.</text>
</comment>
<feature type="transmembrane region" description="Helical" evidence="1">
    <location>
        <begin position="337"/>
        <end position="356"/>
    </location>
</feature>
<keyword evidence="1" id="KW-0472">Membrane</keyword>
<dbReference type="EMBL" id="JARYGZ010000001">
    <property type="protein sequence ID" value="MDH7639057.1"/>
    <property type="molecule type" value="Genomic_DNA"/>
</dbReference>
<dbReference type="RefSeq" id="WP_281044325.1">
    <property type="nucleotide sequence ID" value="NZ_JARYGZ010000001.1"/>
</dbReference>
<feature type="transmembrane region" description="Helical" evidence="1">
    <location>
        <begin position="79"/>
        <end position="97"/>
    </location>
</feature>
<feature type="transmembrane region" description="Helical" evidence="1">
    <location>
        <begin position="267"/>
        <end position="291"/>
    </location>
</feature>
<sequence>MSVPQTGPDIPRPYPRPGGIALTWLAAALLAMAAIGNLLLPAFLGLSPMLDALLVIVGVAAIGWVSVPRPDMYAERIDGRTILACLAIACALLLLGGEGRLLSAPTDWRVRDAVLVDLGSHAWPFHYALPEGPAMLRAPLGMYLLPALAGAAGQRALDIALLVQNVVMLGLMLALASSLFAPGRARRIALATLILFSGFDIIGTLAMRWAGRPAPFFHMENWAPGSQYTALFTQMSWSPQHAIAGWGCALFFLLWQQRKLPIGGLAAAVPLFAFWSPVAAAGALPFALLAALRGGRAIRLRDVAAGLIAVLIIFPALIYQHAGSASVASGRNPIEPAIYALALAIEVLPLTLPALLLRGPSRFGRNALLLALAMLLLAPLWRVGLWKDFQMRITIVPLIVTAAAFADLLARAKAGGNRRIVALLVTILAIGSLTVVSELFPEVTMRAAPAPRCSLIGVWYRQPADIRTGPPNTYIAPVRAMPAMMRMPAKSVIDPARDPQECWSRPWFTPAWID</sequence>
<evidence type="ECO:0000313" key="3">
    <source>
        <dbReference type="Proteomes" id="UP001160625"/>
    </source>
</evidence>
<gene>
    <name evidence="2" type="ORF">QGN17_09980</name>
</gene>
<organism evidence="2 3">
    <name type="scientific">Sphingomonas oryzagri</name>
    <dbReference type="NCBI Taxonomy" id="3042314"/>
    <lineage>
        <taxon>Bacteria</taxon>
        <taxon>Pseudomonadati</taxon>
        <taxon>Pseudomonadota</taxon>
        <taxon>Alphaproteobacteria</taxon>
        <taxon>Sphingomonadales</taxon>
        <taxon>Sphingomonadaceae</taxon>
        <taxon>Sphingomonas</taxon>
    </lineage>
</organism>
<reference evidence="2" key="1">
    <citation type="submission" date="2023-04" db="EMBL/GenBank/DDBJ databases">
        <title>Sphingomonas sp. MAHUQ-71 isolated from rice field.</title>
        <authorList>
            <person name="Huq M.A."/>
        </authorList>
    </citation>
    <scope>NUCLEOTIDE SEQUENCE</scope>
    <source>
        <strain evidence="2">MAHUQ-71</strain>
    </source>
</reference>
<name>A0ABT6N1J0_9SPHN</name>
<keyword evidence="3" id="KW-1185">Reference proteome</keyword>
<evidence type="ECO:0000313" key="2">
    <source>
        <dbReference type="EMBL" id="MDH7639057.1"/>
    </source>
</evidence>
<keyword evidence="1" id="KW-0812">Transmembrane</keyword>
<feature type="transmembrane region" description="Helical" evidence="1">
    <location>
        <begin position="421"/>
        <end position="440"/>
    </location>
</feature>
<dbReference type="Proteomes" id="UP001160625">
    <property type="component" value="Unassembled WGS sequence"/>
</dbReference>
<feature type="transmembrane region" description="Helical" evidence="1">
    <location>
        <begin position="159"/>
        <end position="182"/>
    </location>
</feature>
<accession>A0ABT6N1J0</accession>
<feature type="transmembrane region" description="Helical" evidence="1">
    <location>
        <begin position="363"/>
        <end position="383"/>
    </location>
</feature>
<feature type="transmembrane region" description="Helical" evidence="1">
    <location>
        <begin position="188"/>
        <end position="210"/>
    </location>
</feature>
<proteinExistence type="predicted"/>
<feature type="transmembrane region" description="Helical" evidence="1">
    <location>
        <begin position="303"/>
        <end position="322"/>
    </location>
</feature>
<feature type="transmembrane region" description="Helical" evidence="1">
    <location>
        <begin position="21"/>
        <end position="43"/>
    </location>
</feature>
<feature type="transmembrane region" description="Helical" evidence="1">
    <location>
        <begin position="389"/>
        <end position="409"/>
    </location>
</feature>
<keyword evidence="1" id="KW-1133">Transmembrane helix</keyword>